<dbReference type="GO" id="GO:0000160">
    <property type="term" value="P:phosphorelay signal transduction system"/>
    <property type="evidence" value="ECO:0007669"/>
    <property type="project" value="InterPro"/>
</dbReference>
<dbReference type="NCBIfam" id="TIGR00254">
    <property type="entry name" value="GGDEF"/>
    <property type="match status" value="1"/>
</dbReference>
<evidence type="ECO:0000256" key="2">
    <source>
        <dbReference type="ARBA" id="ARBA00012528"/>
    </source>
</evidence>
<reference evidence="8 9" key="1">
    <citation type="submission" date="2020-07" db="EMBL/GenBank/DDBJ databases">
        <title>Vibrio marinisediminis sp. nov., isolated from marine sediment.</title>
        <authorList>
            <person name="Ji X."/>
        </authorList>
    </citation>
    <scope>NUCLEOTIDE SEQUENCE [LARGE SCALE GENOMIC DNA]</scope>
    <source>
        <strain evidence="8 9">404</strain>
    </source>
</reference>
<dbReference type="EMBL" id="JACFYF010000002">
    <property type="protein sequence ID" value="MBA5761924.1"/>
    <property type="molecule type" value="Genomic_DNA"/>
</dbReference>
<dbReference type="Gene3D" id="3.30.70.270">
    <property type="match status" value="1"/>
</dbReference>
<accession>A0A7W2FPJ3</accession>
<evidence type="ECO:0000259" key="6">
    <source>
        <dbReference type="PROSITE" id="PS50110"/>
    </source>
</evidence>
<evidence type="ECO:0000256" key="3">
    <source>
        <dbReference type="ARBA" id="ARBA00034247"/>
    </source>
</evidence>
<dbReference type="InterPro" id="IPR029787">
    <property type="entry name" value="Nucleotide_cyclase"/>
</dbReference>
<dbReference type="FunFam" id="3.30.70.270:FF:000001">
    <property type="entry name" value="Diguanylate cyclase domain protein"/>
    <property type="match status" value="1"/>
</dbReference>
<dbReference type="GO" id="GO:1902201">
    <property type="term" value="P:negative regulation of bacterial-type flagellum-dependent cell motility"/>
    <property type="evidence" value="ECO:0007669"/>
    <property type="project" value="TreeGrafter"/>
</dbReference>
<evidence type="ECO:0000259" key="7">
    <source>
        <dbReference type="PROSITE" id="PS50887"/>
    </source>
</evidence>
<comment type="cofactor">
    <cofactor evidence="1">
        <name>Mg(2+)</name>
        <dbReference type="ChEBI" id="CHEBI:18420"/>
    </cofactor>
</comment>
<keyword evidence="4" id="KW-0597">Phosphoprotein</keyword>
<dbReference type="GO" id="GO:0052621">
    <property type="term" value="F:diguanylate cyclase activity"/>
    <property type="evidence" value="ECO:0007669"/>
    <property type="project" value="UniProtKB-EC"/>
</dbReference>
<feature type="domain" description="GGDEF" evidence="7">
    <location>
        <begin position="194"/>
        <end position="331"/>
    </location>
</feature>
<dbReference type="CDD" id="cd01949">
    <property type="entry name" value="GGDEF"/>
    <property type="match status" value="1"/>
</dbReference>
<dbReference type="Pfam" id="PF00990">
    <property type="entry name" value="GGDEF"/>
    <property type="match status" value="1"/>
</dbReference>
<dbReference type="InterPro" id="IPR001789">
    <property type="entry name" value="Sig_transdc_resp-reg_receiver"/>
</dbReference>
<dbReference type="RefSeq" id="WP_182107654.1">
    <property type="nucleotide sequence ID" value="NZ_JACFYF010000002.1"/>
</dbReference>
<dbReference type="SUPFAM" id="SSF55073">
    <property type="entry name" value="Nucleotide cyclase"/>
    <property type="match status" value="1"/>
</dbReference>
<dbReference type="GO" id="GO:0043709">
    <property type="term" value="P:cell adhesion involved in single-species biofilm formation"/>
    <property type="evidence" value="ECO:0007669"/>
    <property type="project" value="TreeGrafter"/>
</dbReference>
<evidence type="ECO:0000256" key="5">
    <source>
        <dbReference type="SAM" id="Coils"/>
    </source>
</evidence>
<evidence type="ECO:0000313" key="8">
    <source>
        <dbReference type="EMBL" id="MBA5761924.1"/>
    </source>
</evidence>
<evidence type="ECO:0000313" key="9">
    <source>
        <dbReference type="Proteomes" id="UP000571701"/>
    </source>
</evidence>
<dbReference type="PROSITE" id="PS50887">
    <property type="entry name" value="GGDEF"/>
    <property type="match status" value="1"/>
</dbReference>
<proteinExistence type="predicted"/>
<dbReference type="Proteomes" id="UP000571701">
    <property type="component" value="Unassembled WGS sequence"/>
</dbReference>
<dbReference type="PANTHER" id="PTHR45138">
    <property type="entry name" value="REGULATORY COMPONENTS OF SENSORY TRANSDUCTION SYSTEM"/>
    <property type="match status" value="1"/>
</dbReference>
<feature type="coiled-coil region" evidence="5">
    <location>
        <begin position="129"/>
        <end position="166"/>
    </location>
</feature>
<dbReference type="AlphaFoldDB" id="A0A7W2FPJ3"/>
<dbReference type="PROSITE" id="PS50110">
    <property type="entry name" value="RESPONSE_REGULATORY"/>
    <property type="match status" value="1"/>
</dbReference>
<protein>
    <recommendedName>
        <fullName evidence="2">diguanylate cyclase</fullName>
        <ecNumber evidence="2">2.7.7.65</ecNumber>
    </recommendedName>
</protein>
<dbReference type="Pfam" id="PF00072">
    <property type="entry name" value="Response_reg"/>
    <property type="match status" value="1"/>
</dbReference>
<dbReference type="Gene3D" id="3.40.50.2300">
    <property type="match status" value="1"/>
</dbReference>
<dbReference type="InterPro" id="IPR043128">
    <property type="entry name" value="Rev_trsase/Diguanyl_cyclase"/>
</dbReference>
<sequence>MTKRPSVLIVDDRPENLITLEALLEPFNLDIVRATSGAEALAHTLDYDFALVLLDVQMPGMDGYEVAELLRGNKKTKSIPIIFVTARSKAETQIFRGYESGAVDYMFKPLEPIVFNGKVRVFIELYEQKEALRRKTIEFDQKLAELEELQQQLEETNEQLLMLSTTDGLTGLYNKRRFEEIFSEEWERASRTETSLSLIMLDIDHFKLYNDSFGHHLGDDCLRSVAKALRQMELRELDRIARVGGEEFAIVLPDTDPQGAELVAERVRKVISELRIPHNEASGREIVTASFGVSSILPTRHLSSRYLAEAADEALYESKSKNRNCVTFKECMTCWEYAQD</sequence>
<dbReference type="GO" id="GO:0005886">
    <property type="term" value="C:plasma membrane"/>
    <property type="evidence" value="ECO:0007669"/>
    <property type="project" value="TreeGrafter"/>
</dbReference>
<dbReference type="EC" id="2.7.7.65" evidence="2"/>
<keyword evidence="9" id="KW-1185">Reference proteome</keyword>
<feature type="domain" description="Response regulatory" evidence="6">
    <location>
        <begin position="6"/>
        <end position="123"/>
    </location>
</feature>
<dbReference type="PANTHER" id="PTHR45138:SF9">
    <property type="entry name" value="DIGUANYLATE CYCLASE DGCM-RELATED"/>
    <property type="match status" value="1"/>
</dbReference>
<dbReference type="SUPFAM" id="SSF52172">
    <property type="entry name" value="CheY-like"/>
    <property type="match status" value="1"/>
</dbReference>
<evidence type="ECO:0000256" key="4">
    <source>
        <dbReference type="PROSITE-ProRule" id="PRU00169"/>
    </source>
</evidence>
<dbReference type="InterPro" id="IPR050469">
    <property type="entry name" value="Diguanylate_Cyclase"/>
</dbReference>
<feature type="modified residue" description="4-aspartylphosphate" evidence="4">
    <location>
        <position position="55"/>
    </location>
</feature>
<dbReference type="InterPro" id="IPR000160">
    <property type="entry name" value="GGDEF_dom"/>
</dbReference>
<dbReference type="SMART" id="SM00267">
    <property type="entry name" value="GGDEF"/>
    <property type="match status" value="1"/>
</dbReference>
<organism evidence="8 9">
    <name type="scientific">Vibrio marinisediminis</name>
    <dbReference type="NCBI Taxonomy" id="2758441"/>
    <lineage>
        <taxon>Bacteria</taxon>
        <taxon>Pseudomonadati</taxon>
        <taxon>Pseudomonadota</taxon>
        <taxon>Gammaproteobacteria</taxon>
        <taxon>Vibrionales</taxon>
        <taxon>Vibrionaceae</taxon>
        <taxon>Vibrio</taxon>
    </lineage>
</organism>
<gene>
    <name evidence="8" type="ORF">H2O73_06130</name>
</gene>
<name>A0A7W2FPJ3_9VIBR</name>
<dbReference type="SMART" id="SM00448">
    <property type="entry name" value="REC"/>
    <property type="match status" value="1"/>
</dbReference>
<comment type="caution">
    <text evidence="8">The sequence shown here is derived from an EMBL/GenBank/DDBJ whole genome shotgun (WGS) entry which is preliminary data.</text>
</comment>
<comment type="catalytic activity">
    <reaction evidence="3">
        <text>2 GTP = 3',3'-c-di-GMP + 2 diphosphate</text>
        <dbReference type="Rhea" id="RHEA:24898"/>
        <dbReference type="ChEBI" id="CHEBI:33019"/>
        <dbReference type="ChEBI" id="CHEBI:37565"/>
        <dbReference type="ChEBI" id="CHEBI:58805"/>
        <dbReference type="EC" id="2.7.7.65"/>
    </reaction>
</comment>
<evidence type="ECO:0000256" key="1">
    <source>
        <dbReference type="ARBA" id="ARBA00001946"/>
    </source>
</evidence>
<keyword evidence="5" id="KW-0175">Coiled coil</keyword>
<dbReference type="InterPro" id="IPR011006">
    <property type="entry name" value="CheY-like_superfamily"/>
</dbReference>